<dbReference type="AlphaFoldDB" id="A0AAU7JGQ3"/>
<organism evidence="4">
    <name type="scientific">Alsobacter sp. KACC 23698</name>
    <dbReference type="NCBI Taxonomy" id="3149229"/>
    <lineage>
        <taxon>Bacteria</taxon>
        <taxon>Pseudomonadati</taxon>
        <taxon>Pseudomonadota</taxon>
        <taxon>Alphaproteobacteria</taxon>
        <taxon>Hyphomicrobiales</taxon>
        <taxon>Alsobacteraceae</taxon>
        <taxon>Alsobacter</taxon>
    </lineage>
</organism>
<dbReference type="EMBL" id="CP157484">
    <property type="protein sequence ID" value="XBO39473.1"/>
    <property type="molecule type" value="Genomic_DNA"/>
</dbReference>
<dbReference type="Pfam" id="PF03808">
    <property type="entry name" value="Glyco_tran_WecG"/>
    <property type="match status" value="1"/>
</dbReference>
<feature type="compositionally biased region" description="Low complexity" evidence="3">
    <location>
        <begin position="250"/>
        <end position="260"/>
    </location>
</feature>
<accession>A0AAU7JGQ3</accession>
<gene>
    <name evidence="4" type="ORF">ABEG18_01405</name>
</gene>
<keyword evidence="1" id="KW-0328">Glycosyltransferase</keyword>
<dbReference type="NCBIfam" id="TIGR00696">
    <property type="entry name" value="wecG_tagA_cpsF"/>
    <property type="match status" value="1"/>
</dbReference>
<sequence length="266" mass="29407">MRTSLLDTPVDIATMDETVACALAAMRSGRRCQHVALNVAKLVNARSDAELAQDIRDSDIVGIDGMGIVYGMRATGQGAPERVAGIDLFLRLMAECADRGFRPFLLGARPDVLADVQAELLRRFPELKIAGAHHGYFGADEEERICGLIRESRAHCLFVAMPTPRKERFMRRWRESLGVPFLMGVGGSFDVVAGRVTRAPRAMQRLGLEWLHRLLQEPRKMFGRYLRTNAIYAVLIARELLRRSRGGGPAPEEAARGVAAPDERAA</sequence>
<dbReference type="PANTHER" id="PTHR34136">
    <property type="match status" value="1"/>
</dbReference>
<dbReference type="RefSeq" id="WP_406856317.1">
    <property type="nucleotide sequence ID" value="NZ_CP157484.1"/>
</dbReference>
<dbReference type="InterPro" id="IPR004629">
    <property type="entry name" value="WecG_TagA_CpsF"/>
</dbReference>
<evidence type="ECO:0000256" key="1">
    <source>
        <dbReference type="ARBA" id="ARBA00022676"/>
    </source>
</evidence>
<evidence type="ECO:0000313" key="4">
    <source>
        <dbReference type="EMBL" id="XBO39473.1"/>
    </source>
</evidence>
<dbReference type="Gene3D" id="3.20.20.140">
    <property type="entry name" value="Metal-dependent hydrolases"/>
    <property type="match status" value="1"/>
</dbReference>
<reference evidence="4" key="1">
    <citation type="submission" date="2024-05" db="EMBL/GenBank/DDBJ databases">
        <authorList>
            <person name="Kim S."/>
            <person name="Heo J."/>
            <person name="Choi H."/>
            <person name="Choi Y."/>
            <person name="Kwon S.-W."/>
            <person name="Kim Y."/>
        </authorList>
    </citation>
    <scope>NUCLEOTIDE SEQUENCE</scope>
    <source>
        <strain evidence="4">KACC 23698</strain>
    </source>
</reference>
<evidence type="ECO:0000256" key="2">
    <source>
        <dbReference type="ARBA" id="ARBA00022679"/>
    </source>
</evidence>
<dbReference type="PANTHER" id="PTHR34136:SF1">
    <property type="entry name" value="UDP-N-ACETYL-D-MANNOSAMINURONIC ACID TRANSFERASE"/>
    <property type="match status" value="1"/>
</dbReference>
<dbReference type="GO" id="GO:0016758">
    <property type="term" value="F:hexosyltransferase activity"/>
    <property type="evidence" value="ECO:0007669"/>
    <property type="project" value="TreeGrafter"/>
</dbReference>
<evidence type="ECO:0000256" key="3">
    <source>
        <dbReference type="SAM" id="MobiDB-lite"/>
    </source>
</evidence>
<protein>
    <submittedName>
        <fullName evidence="4">WecB/TagA/CpsF family glycosyltransferase</fullName>
    </submittedName>
</protein>
<feature type="region of interest" description="Disordered" evidence="3">
    <location>
        <begin position="245"/>
        <end position="266"/>
    </location>
</feature>
<proteinExistence type="predicted"/>
<dbReference type="CDD" id="cd06533">
    <property type="entry name" value="Glyco_transf_WecG_TagA"/>
    <property type="match status" value="1"/>
</dbReference>
<keyword evidence="2" id="KW-0808">Transferase</keyword>
<name>A0AAU7JGQ3_9HYPH</name>